<dbReference type="AlphaFoldDB" id="A0AAP2CPK6"/>
<feature type="domain" description="Rieske" evidence="5">
    <location>
        <begin position="14"/>
        <end position="114"/>
    </location>
</feature>
<dbReference type="Pfam" id="PF00355">
    <property type="entry name" value="Rieske"/>
    <property type="match status" value="1"/>
</dbReference>
<dbReference type="SUPFAM" id="SSF50022">
    <property type="entry name" value="ISP domain"/>
    <property type="match status" value="1"/>
</dbReference>
<organism evidence="6 7">
    <name type="scientific">Harenicola maris</name>
    <dbReference type="NCBI Taxonomy" id="2841044"/>
    <lineage>
        <taxon>Bacteria</taxon>
        <taxon>Pseudomonadati</taxon>
        <taxon>Pseudomonadota</taxon>
        <taxon>Alphaproteobacteria</taxon>
        <taxon>Rhodobacterales</taxon>
        <taxon>Paracoccaceae</taxon>
        <taxon>Harenicola</taxon>
    </lineage>
</organism>
<evidence type="ECO:0000256" key="2">
    <source>
        <dbReference type="ARBA" id="ARBA00022723"/>
    </source>
</evidence>
<evidence type="ECO:0000313" key="6">
    <source>
        <dbReference type="EMBL" id="MBT0956912.1"/>
    </source>
</evidence>
<sequence>MDYTDFPGAPAPGTPLCALDTLPDGGTKCFEIGGFPVVALRRGADAWAFVNACPHQFLPLNTRSDALLTQDGTALMCSNHNASFDAQTGQGAGICAGQALAAIPVTLADGQLTVA</sequence>
<evidence type="ECO:0000256" key="4">
    <source>
        <dbReference type="ARBA" id="ARBA00023014"/>
    </source>
</evidence>
<proteinExistence type="predicted"/>
<gene>
    <name evidence="6" type="ORF">IV417_05910</name>
</gene>
<protein>
    <submittedName>
        <fullName evidence="6">Rieske (2Fe-2S) protein</fullName>
    </submittedName>
</protein>
<comment type="caution">
    <text evidence="6">The sequence shown here is derived from an EMBL/GenBank/DDBJ whole genome shotgun (WGS) entry which is preliminary data.</text>
</comment>
<evidence type="ECO:0000259" key="5">
    <source>
        <dbReference type="PROSITE" id="PS51296"/>
    </source>
</evidence>
<keyword evidence="1" id="KW-0001">2Fe-2S</keyword>
<keyword evidence="4" id="KW-0411">Iron-sulfur</keyword>
<dbReference type="GO" id="GO:0046872">
    <property type="term" value="F:metal ion binding"/>
    <property type="evidence" value="ECO:0007669"/>
    <property type="project" value="UniProtKB-KW"/>
</dbReference>
<dbReference type="CDD" id="cd03467">
    <property type="entry name" value="Rieske"/>
    <property type="match status" value="1"/>
</dbReference>
<evidence type="ECO:0000256" key="1">
    <source>
        <dbReference type="ARBA" id="ARBA00022714"/>
    </source>
</evidence>
<keyword evidence="2" id="KW-0479">Metal-binding</keyword>
<dbReference type="Proteomes" id="UP001315686">
    <property type="component" value="Unassembled WGS sequence"/>
</dbReference>
<dbReference type="Gene3D" id="2.102.10.10">
    <property type="entry name" value="Rieske [2Fe-2S] iron-sulphur domain"/>
    <property type="match status" value="1"/>
</dbReference>
<evidence type="ECO:0000256" key="3">
    <source>
        <dbReference type="ARBA" id="ARBA00023004"/>
    </source>
</evidence>
<reference evidence="6 7" key="1">
    <citation type="journal article" date="2021" name="Arch. Microbiol.">
        <title>Harenicola maris gen. nov., sp. nov. isolated from the Sea of Japan shallow sediments.</title>
        <authorList>
            <person name="Romanenko L.A."/>
            <person name="Kurilenko V.V."/>
            <person name="Chernysheva N.Y."/>
            <person name="Tekutyeva L.A."/>
            <person name="Velansky P.V."/>
            <person name="Svetashev V.I."/>
            <person name="Isaeva M.P."/>
        </authorList>
    </citation>
    <scope>NUCLEOTIDE SEQUENCE [LARGE SCALE GENOMIC DNA]</scope>
    <source>
        <strain evidence="6 7">KMM 3653</strain>
    </source>
</reference>
<dbReference type="InterPro" id="IPR017941">
    <property type="entry name" value="Rieske_2Fe-2S"/>
</dbReference>
<dbReference type="InterPro" id="IPR036922">
    <property type="entry name" value="Rieske_2Fe-2S_sf"/>
</dbReference>
<accession>A0AAP2CPK6</accession>
<dbReference type="RefSeq" id="WP_327793097.1">
    <property type="nucleotide sequence ID" value="NZ_JADQAZ010000001.1"/>
</dbReference>
<keyword evidence="7" id="KW-1185">Reference proteome</keyword>
<dbReference type="PROSITE" id="PS51296">
    <property type="entry name" value="RIESKE"/>
    <property type="match status" value="1"/>
</dbReference>
<evidence type="ECO:0000313" key="7">
    <source>
        <dbReference type="Proteomes" id="UP001315686"/>
    </source>
</evidence>
<name>A0AAP2CPK6_9RHOB</name>
<dbReference type="EMBL" id="JADQAZ010000001">
    <property type="protein sequence ID" value="MBT0956912.1"/>
    <property type="molecule type" value="Genomic_DNA"/>
</dbReference>
<keyword evidence="3" id="KW-0408">Iron</keyword>
<dbReference type="GO" id="GO:0051537">
    <property type="term" value="F:2 iron, 2 sulfur cluster binding"/>
    <property type="evidence" value="ECO:0007669"/>
    <property type="project" value="UniProtKB-KW"/>
</dbReference>